<organism evidence="2 3">
    <name type="scientific">Hirsutella minnesotensis 3608</name>
    <dbReference type="NCBI Taxonomy" id="1043627"/>
    <lineage>
        <taxon>Eukaryota</taxon>
        <taxon>Fungi</taxon>
        <taxon>Dikarya</taxon>
        <taxon>Ascomycota</taxon>
        <taxon>Pezizomycotina</taxon>
        <taxon>Sordariomycetes</taxon>
        <taxon>Hypocreomycetidae</taxon>
        <taxon>Hypocreales</taxon>
        <taxon>Ophiocordycipitaceae</taxon>
        <taxon>Hirsutella</taxon>
    </lineage>
</organism>
<name>A0A0F7ZJ25_9HYPO</name>
<gene>
    <name evidence="2" type="ORF">HIM_06367</name>
</gene>
<evidence type="ECO:0000313" key="3">
    <source>
        <dbReference type="Proteomes" id="UP000054481"/>
    </source>
</evidence>
<feature type="region of interest" description="Disordered" evidence="1">
    <location>
        <begin position="1"/>
        <end position="170"/>
    </location>
</feature>
<dbReference type="EMBL" id="KQ030528">
    <property type="protein sequence ID" value="KJZ74136.1"/>
    <property type="molecule type" value="Genomic_DNA"/>
</dbReference>
<dbReference type="Proteomes" id="UP000054481">
    <property type="component" value="Unassembled WGS sequence"/>
</dbReference>
<proteinExistence type="predicted"/>
<dbReference type="AlphaFoldDB" id="A0A0F7ZJ25"/>
<accession>A0A0F7ZJ25</accession>
<reference evidence="2 3" key="1">
    <citation type="journal article" date="2014" name="Genome Biol. Evol.">
        <title>Comparative genomics and transcriptomics analyses reveal divergent lifestyle features of nematode endoparasitic fungus Hirsutella minnesotensis.</title>
        <authorList>
            <person name="Lai Y."/>
            <person name="Liu K."/>
            <person name="Zhang X."/>
            <person name="Zhang X."/>
            <person name="Li K."/>
            <person name="Wang N."/>
            <person name="Shu C."/>
            <person name="Wu Y."/>
            <person name="Wang C."/>
            <person name="Bushley K.E."/>
            <person name="Xiang M."/>
            <person name="Liu X."/>
        </authorList>
    </citation>
    <scope>NUCLEOTIDE SEQUENCE [LARGE SCALE GENOMIC DNA]</scope>
    <source>
        <strain evidence="2 3">3608</strain>
    </source>
</reference>
<sequence length="170" mass="18257">MGVANMVLLPAAQKAQRVHHPNSKSPLLGSQPSPTTPELRQRAMPQPLFSSHANPRIAPPSAPFPAALPGPRLALGRARPRAASRPSVSEEEHLRPPVPPQAGQSPIYRIAAFPRREGLGLPLTDGEPTPEPNDDRGHLPSSRSCVSSPQLSPYPEQASYQLRHTLALPT</sequence>
<protein>
    <submittedName>
        <fullName evidence="2">Uncharacterized protein</fullName>
    </submittedName>
</protein>
<feature type="compositionally biased region" description="Low complexity" evidence="1">
    <location>
        <begin position="69"/>
        <end position="87"/>
    </location>
</feature>
<evidence type="ECO:0000313" key="2">
    <source>
        <dbReference type="EMBL" id="KJZ74136.1"/>
    </source>
</evidence>
<feature type="compositionally biased region" description="Pro residues" evidence="1">
    <location>
        <begin position="57"/>
        <end position="68"/>
    </location>
</feature>
<feature type="compositionally biased region" description="Polar residues" evidence="1">
    <location>
        <begin position="141"/>
        <end position="151"/>
    </location>
</feature>
<keyword evidence="3" id="KW-1185">Reference proteome</keyword>
<evidence type="ECO:0000256" key="1">
    <source>
        <dbReference type="SAM" id="MobiDB-lite"/>
    </source>
</evidence>
<feature type="compositionally biased region" description="Polar residues" evidence="1">
    <location>
        <begin position="23"/>
        <end position="38"/>
    </location>
</feature>